<sequence>MKKCIIIASLFVLSSCATPEKWIANTSEPSPLGSARNMCMQRVTERYPVSYSINSANTSFSPMRVNGKEIPNTAAGSTFSSDRNEWERKDYFNTCMRAEGWENKNKVTGLLAFLFN</sequence>
<name>A0AAJ3LT28_PROHU</name>
<comment type="caution">
    <text evidence="2">The sequence shown here is derived from an EMBL/GenBank/DDBJ whole genome shotgun (WGS) entry which is preliminary data.</text>
</comment>
<evidence type="ECO:0000313" key="3">
    <source>
        <dbReference type="Proteomes" id="UP000078250"/>
    </source>
</evidence>
<keyword evidence="3" id="KW-1185">Reference proteome</keyword>
<feature type="chain" id="PRO_5042569526" description="Lipoprotein" evidence="1">
    <location>
        <begin position="20"/>
        <end position="116"/>
    </location>
</feature>
<proteinExistence type="predicted"/>
<evidence type="ECO:0000313" key="2">
    <source>
        <dbReference type="EMBL" id="OAT45821.1"/>
    </source>
</evidence>
<keyword evidence="1" id="KW-0732">Signal</keyword>
<dbReference type="RefSeq" id="WP_239994687.1">
    <property type="nucleotide sequence ID" value="NZ_LXEV01000030.1"/>
</dbReference>
<dbReference type="Proteomes" id="UP000078250">
    <property type="component" value="Unassembled WGS sequence"/>
</dbReference>
<organism evidence="2 3">
    <name type="scientific">Proteus hauseri ATCC 700826</name>
    <dbReference type="NCBI Taxonomy" id="1354271"/>
    <lineage>
        <taxon>Bacteria</taxon>
        <taxon>Pseudomonadati</taxon>
        <taxon>Pseudomonadota</taxon>
        <taxon>Gammaproteobacteria</taxon>
        <taxon>Enterobacterales</taxon>
        <taxon>Morganellaceae</taxon>
        <taxon>Proteus</taxon>
    </lineage>
</organism>
<dbReference type="EMBL" id="LXEV01000030">
    <property type="protein sequence ID" value="OAT45821.1"/>
    <property type="molecule type" value="Genomic_DNA"/>
</dbReference>
<accession>A0AAJ3LT28</accession>
<reference evidence="2 3" key="1">
    <citation type="submission" date="2016-04" db="EMBL/GenBank/DDBJ databases">
        <title>ATOL: Assembling a taxonomically balanced genome-scale reconstruction of the evolutionary history of the Enterobacteriaceae.</title>
        <authorList>
            <person name="Plunkett G.III."/>
            <person name="Neeno-Eckwall E.C."/>
            <person name="Glasner J.D."/>
            <person name="Perna N.T."/>
        </authorList>
    </citation>
    <scope>NUCLEOTIDE SEQUENCE [LARGE SCALE GENOMIC DNA]</scope>
    <source>
        <strain evidence="2 3">ATCC 700826</strain>
    </source>
</reference>
<feature type="signal peptide" evidence="1">
    <location>
        <begin position="1"/>
        <end position="19"/>
    </location>
</feature>
<gene>
    <name evidence="2" type="ORF">M997_2633</name>
</gene>
<protein>
    <recommendedName>
        <fullName evidence="4">Lipoprotein</fullName>
    </recommendedName>
</protein>
<dbReference type="AlphaFoldDB" id="A0AAJ3LT28"/>
<evidence type="ECO:0000256" key="1">
    <source>
        <dbReference type="SAM" id="SignalP"/>
    </source>
</evidence>
<dbReference type="PROSITE" id="PS51257">
    <property type="entry name" value="PROKAR_LIPOPROTEIN"/>
    <property type="match status" value="1"/>
</dbReference>
<evidence type="ECO:0008006" key="4">
    <source>
        <dbReference type="Google" id="ProtNLM"/>
    </source>
</evidence>